<feature type="domain" description="SEC7" evidence="2">
    <location>
        <begin position="67"/>
        <end position="242"/>
    </location>
</feature>
<dbReference type="InterPro" id="IPR011993">
    <property type="entry name" value="PH-like_dom_sf"/>
</dbReference>
<feature type="region of interest" description="Disordered" evidence="1">
    <location>
        <begin position="302"/>
        <end position="325"/>
    </location>
</feature>
<evidence type="ECO:0000259" key="2">
    <source>
        <dbReference type="PROSITE" id="PS50190"/>
    </source>
</evidence>
<dbReference type="InterPro" id="IPR001849">
    <property type="entry name" value="PH_domain"/>
</dbReference>
<gene>
    <name evidence="3" type="ORF">LRAMOSA07382</name>
</gene>
<feature type="region of interest" description="Disordered" evidence="1">
    <location>
        <begin position="1"/>
        <end position="37"/>
    </location>
</feature>
<dbReference type="Pfam" id="PF01369">
    <property type="entry name" value="Sec7"/>
    <property type="match status" value="1"/>
</dbReference>
<dbReference type="InterPro" id="IPR023394">
    <property type="entry name" value="Sec7_C_sf"/>
</dbReference>
<feature type="compositionally biased region" description="Basic and acidic residues" evidence="1">
    <location>
        <begin position="1"/>
        <end position="13"/>
    </location>
</feature>
<dbReference type="AlphaFoldDB" id="A0A077WE24"/>
<dbReference type="GO" id="GO:0032012">
    <property type="term" value="P:regulation of ARF protein signal transduction"/>
    <property type="evidence" value="ECO:0007669"/>
    <property type="project" value="InterPro"/>
</dbReference>
<reference evidence="3" key="1">
    <citation type="journal article" date="2014" name="Genome Announc.">
        <title>De novo whole-genome sequence and genome annotation of Lichtheimia ramosa.</title>
        <authorList>
            <person name="Linde J."/>
            <person name="Schwartze V."/>
            <person name="Binder U."/>
            <person name="Lass-Florl C."/>
            <person name="Voigt K."/>
            <person name="Horn F."/>
        </authorList>
    </citation>
    <scope>NUCLEOTIDE SEQUENCE</scope>
    <source>
        <strain evidence="3">JMRC FSU:6197</strain>
    </source>
</reference>
<dbReference type="Gene3D" id="1.10.1000.11">
    <property type="entry name" value="Arf Nucleotide-binding Site Opener,domain 2"/>
    <property type="match status" value="1"/>
</dbReference>
<dbReference type="InterPro" id="IPR000904">
    <property type="entry name" value="Sec7_dom"/>
</dbReference>
<dbReference type="SUPFAM" id="SSF50729">
    <property type="entry name" value="PH domain-like"/>
    <property type="match status" value="1"/>
</dbReference>
<dbReference type="SMART" id="SM00233">
    <property type="entry name" value="PH"/>
    <property type="match status" value="1"/>
</dbReference>
<dbReference type="EMBL" id="LK023315">
    <property type="protein sequence ID" value="CDS04852.1"/>
    <property type="molecule type" value="Genomic_DNA"/>
</dbReference>
<protein>
    <recommendedName>
        <fullName evidence="2">SEC7 domain-containing protein</fullName>
    </recommendedName>
</protein>
<dbReference type="PROSITE" id="PS50190">
    <property type="entry name" value="SEC7"/>
    <property type="match status" value="1"/>
</dbReference>
<evidence type="ECO:0000313" key="3">
    <source>
        <dbReference type="EMBL" id="CDS04852.1"/>
    </source>
</evidence>
<organism evidence="3">
    <name type="scientific">Lichtheimia ramosa</name>
    <dbReference type="NCBI Taxonomy" id="688394"/>
    <lineage>
        <taxon>Eukaryota</taxon>
        <taxon>Fungi</taxon>
        <taxon>Fungi incertae sedis</taxon>
        <taxon>Mucoromycota</taxon>
        <taxon>Mucoromycotina</taxon>
        <taxon>Mucoromycetes</taxon>
        <taxon>Mucorales</taxon>
        <taxon>Lichtheimiaceae</taxon>
        <taxon>Lichtheimia</taxon>
    </lineage>
</organism>
<dbReference type="Gene3D" id="2.30.29.30">
    <property type="entry name" value="Pleckstrin-homology domain (PH domain)/Phosphotyrosine-binding domain (PTB)"/>
    <property type="match status" value="1"/>
</dbReference>
<dbReference type="GO" id="GO:0005085">
    <property type="term" value="F:guanyl-nucleotide exchange factor activity"/>
    <property type="evidence" value="ECO:0007669"/>
    <property type="project" value="InterPro"/>
</dbReference>
<dbReference type="OrthoDB" id="430364at2759"/>
<name>A0A077WE24_9FUNG</name>
<dbReference type="SMART" id="SM00222">
    <property type="entry name" value="Sec7"/>
    <property type="match status" value="1"/>
</dbReference>
<dbReference type="PANTHER" id="PTHR10663">
    <property type="entry name" value="GUANYL-NUCLEOTIDE EXCHANGE FACTOR"/>
    <property type="match status" value="1"/>
</dbReference>
<evidence type="ECO:0000256" key="1">
    <source>
        <dbReference type="SAM" id="MobiDB-lite"/>
    </source>
</evidence>
<proteinExistence type="predicted"/>
<dbReference type="PANTHER" id="PTHR10663:SF375">
    <property type="entry name" value="LD29171P"/>
    <property type="match status" value="1"/>
</dbReference>
<dbReference type="InterPro" id="IPR035999">
    <property type="entry name" value="Sec7_dom_sf"/>
</dbReference>
<sequence>MKAHPEEAAHYDSDDFETADEWSVSSSEDDQVKQSVNGVDNVPVTNALREWRQCKKRGPPSFSNTSLQAFKTFFKSKEHEAKQTADALWRHEFHPPMGVVGFLAKANPFHRMVLRCYFEKFDFTDQRLDTAFRQLCSKLHLDARPSELDRIMYAFSNRYWTCNLHELYGIADIVYIVTCSLAQLSIPDMVAPLSTYCRETMAQVKPIESGAQISILACGSYESWQARMKSRLEELYLSVKHSPIIFAGPDDSSALSNTLSARRGKCMDGKDTLELRSLGPYDFKGSGLQKRLSTSWTSIRRKDMHREKNGPTKQGPLACKKKTNDTDDDGGWKPCWVILDRGSLVIYIHSVLPQQAGRVLNNHHLSGTGDYLHEKGNLSSNPYLHSRFYLGHALASLIDGPVFSLTLANQHHPSYLFDCGTEENALDWIHHCNHWAARESKIPPNSEISCDLHAFSPPPPPAGASLFDTSGQHSAIKDHLAWLCSVYDQHLGIHSSLPEDDLIHNNWLIKKDYLAHEIKKYTAYEHSLETTSSQYSLSTNGKCASTTSSQTTNEIIQLSNAGKRDPQLRT</sequence>
<accession>A0A077WE24</accession>
<dbReference type="SUPFAM" id="SSF48425">
    <property type="entry name" value="Sec7 domain"/>
    <property type="match status" value="1"/>
</dbReference>